<evidence type="ECO:0008006" key="5">
    <source>
        <dbReference type="Google" id="ProtNLM"/>
    </source>
</evidence>
<feature type="domain" description="DH" evidence="2">
    <location>
        <begin position="441"/>
        <end position="663"/>
    </location>
</feature>
<dbReference type="GO" id="GO:0005085">
    <property type="term" value="F:guanyl-nucleotide exchange factor activity"/>
    <property type="evidence" value="ECO:0007669"/>
    <property type="project" value="InterPro"/>
</dbReference>
<dbReference type="GO" id="GO:0005737">
    <property type="term" value="C:cytoplasm"/>
    <property type="evidence" value="ECO:0007669"/>
    <property type="project" value="TreeGrafter"/>
</dbReference>
<dbReference type="PANTHER" id="PTHR12673:SF159">
    <property type="entry name" value="LD03170P"/>
    <property type="match status" value="1"/>
</dbReference>
<dbReference type="Gene3D" id="1.20.1270.60">
    <property type="entry name" value="Arfaptin homology (AH) domain/BAR domain"/>
    <property type="match status" value="1"/>
</dbReference>
<dbReference type="SMART" id="SM00325">
    <property type="entry name" value="RhoGEF"/>
    <property type="match status" value="1"/>
</dbReference>
<dbReference type="InterPro" id="IPR009060">
    <property type="entry name" value="UBA-like_sf"/>
</dbReference>
<feature type="region of interest" description="Disordered" evidence="1">
    <location>
        <begin position="478"/>
        <end position="500"/>
    </location>
</feature>
<dbReference type="InterPro" id="IPR051092">
    <property type="entry name" value="FYVE_RhoGEF_PH"/>
</dbReference>
<feature type="region of interest" description="Disordered" evidence="1">
    <location>
        <begin position="413"/>
        <end position="441"/>
    </location>
</feature>
<evidence type="ECO:0000256" key="1">
    <source>
        <dbReference type="SAM" id="MobiDB-lite"/>
    </source>
</evidence>
<feature type="region of interest" description="Disordered" evidence="1">
    <location>
        <begin position="259"/>
        <end position="309"/>
    </location>
</feature>
<protein>
    <recommendedName>
        <fullName evidence="5">DH domain-containing protein</fullName>
    </recommendedName>
</protein>
<feature type="compositionally biased region" description="Polar residues" evidence="1">
    <location>
        <begin position="478"/>
        <end position="499"/>
    </location>
</feature>
<dbReference type="InterPro" id="IPR035899">
    <property type="entry name" value="DBL_dom_sf"/>
</dbReference>
<dbReference type="Pfam" id="PF00621">
    <property type="entry name" value="RhoGEF"/>
    <property type="match status" value="1"/>
</dbReference>
<evidence type="ECO:0000259" key="2">
    <source>
        <dbReference type="PROSITE" id="PS50010"/>
    </source>
</evidence>
<dbReference type="Gene3D" id="2.30.29.30">
    <property type="entry name" value="Pleckstrin-homology domain (PH domain)/Phosphotyrosine-binding domain (PTB)"/>
    <property type="match status" value="1"/>
</dbReference>
<feature type="compositionally biased region" description="Polar residues" evidence="1">
    <location>
        <begin position="40"/>
        <end position="50"/>
    </location>
</feature>
<feature type="domain" description="UBA" evidence="3">
    <location>
        <begin position="211"/>
        <end position="257"/>
    </location>
</feature>
<dbReference type="PROSITE" id="PS50010">
    <property type="entry name" value="DH_2"/>
    <property type="match status" value="1"/>
</dbReference>
<reference evidence="4" key="1">
    <citation type="submission" date="2021-01" db="EMBL/GenBank/DDBJ databases">
        <authorList>
            <person name="Corre E."/>
            <person name="Pelletier E."/>
            <person name="Niang G."/>
            <person name="Scheremetjew M."/>
            <person name="Finn R."/>
            <person name="Kale V."/>
            <person name="Holt S."/>
            <person name="Cochrane G."/>
            <person name="Meng A."/>
            <person name="Brown T."/>
            <person name="Cohen L."/>
        </authorList>
    </citation>
    <scope>NUCLEOTIDE SEQUENCE</scope>
    <source>
        <strain evidence="4">CCCM811</strain>
    </source>
</reference>
<evidence type="ECO:0000259" key="3">
    <source>
        <dbReference type="PROSITE" id="PS50030"/>
    </source>
</evidence>
<dbReference type="CDD" id="cd07307">
    <property type="entry name" value="BAR"/>
    <property type="match status" value="1"/>
</dbReference>
<feature type="compositionally biased region" description="Polar residues" evidence="1">
    <location>
        <begin position="1"/>
        <end position="12"/>
    </location>
</feature>
<dbReference type="SUPFAM" id="SSF46934">
    <property type="entry name" value="UBA-like"/>
    <property type="match status" value="1"/>
</dbReference>
<dbReference type="PANTHER" id="PTHR12673">
    <property type="entry name" value="FACIOGENITAL DYSPLASIA PROTEIN"/>
    <property type="match status" value="1"/>
</dbReference>
<dbReference type="PROSITE" id="PS50030">
    <property type="entry name" value="UBA"/>
    <property type="match status" value="1"/>
</dbReference>
<dbReference type="SUPFAM" id="SSF50729">
    <property type="entry name" value="PH domain-like"/>
    <property type="match status" value="1"/>
</dbReference>
<feature type="region of interest" description="Disordered" evidence="1">
    <location>
        <begin position="189"/>
        <end position="216"/>
    </location>
</feature>
<feature type="region of interest" description="Disordered" evidence="1">
    <location>
        <begin position="1"/>
        <end position="175"/>
    </location>
</feature>
<proteinExistence type="predicted"/>
<dbReference type="SUPFAM" id="SSF103657">
    <property type="entry name" value="BAR/IMD domain-like"/>
    <property type="match status" value="1"/>
</dbReference>
<dbReference type="InterPro" id="IPR027267">
    <property type="entry name" value="AH/BAR_dom_sf"/>
</dbReference>
<name>A0A7S3YNS8_9EUKA</name>
<evidence type="ECO:0000313" key="4">
    <source>
        <dbReference type="EMBL" id="CAE0657331.1"/>
    </source>
</evidence>
<accession>A0A7S3YNS8</accession>
<dbReference type="SUPFAM" id="SSF48065">
    <property type="entry name" value="DBL homology domain (DH-domain)"/>
    <property type="match status" value="1"/>
</dbReference>
<dbReference type="CDD" id="cd00160">
    <property type="entry name" value="RhoGEF"/>
    <property type="match status" value="1"/>
</dbReference>
<dbReference type="AlphaFoldDB" id="A0A7S3YNS8"/>
<dbReference type="EMBL" id="HBIV01011963">
    <property type="protein sequence ID" value="CAE0657331.1"/>
    <property type="molecule type" value="Transcribed_RNA"/>
</dbReference>
<dbReference type="InterPro" id="IPR015940">
    <property type="entry name" value="UBA"/>
</dbReference>
<dbReference type="Gene3D" id="1.20.900.10">
    <property type="entry name" value="Dbl homology (DH) domain"/>
    <property type="match status" value="1"/>
</dbReference>
<sequence>MSTPNFLSSGSSPGFEDPFADLIGDGLKSPEGKKSKMRRSSQPTHGTAQLSALVEAQRRKRIQMERAASTHGRAPNRRPSVKKDPGFSQRGSGPRPAKPVAVLPKGRAPPIPGNPPPSSPPNFPVPPGVHSAPKRSPFDREKSLGGPPQATAPVPISPGGPWGLNGKNPFESKVDPFGEAIVDDDMDDDIDFSKALPMHGPPRSKSLPPTATDPKLRWKEQIQTLKEMGFKNEKEMVECLERYNGDVSKCLNVLVHTPKSKQSTTSKTPEAKETRRKSIIKSGPEKPRSKTPVMNRPSTAASRDTSEENPLDLVRALQHQNNMNQRPPPRLESEHSPVWSDGDDPAGDMLRMLGLMGDDKHNAETSTSTSIERMESLKGFGGGPLSASTTFVEEDSMNTNDGWDFGNLSELFGPAASSDATPKTATGKEWSKSETEKRKRNREKVVQEIISTEKTYCNGLEKLIKNFVYPLQGQVYTKSNPSLQPSQAKAESKGGSSRRYSVVIRQESQRAMTPTHKKQTHKAVIEKGDAIRIFSNIELIYRLNQTFLMNLEDKPKQVGQTFHDFAQYFKMYMPYVQNHDHATAKLSELMKQSRSFRNALSKQEKEAKSPLQSLLILPIQRIPRYKLLLETLIKNTHPSNPSYSGLKKDLDVIKKVAAHIDSSITSREEAKKLAEIQGLFHGNVELVAPHRKFIMRQKMKKVTKSGTLVDREFFLFNDMLLYGTDDVTFSKQLRLRQVMPIDKSFLLSEVQKYGQSGHLLYVSSSVKNITISFHKEADKEKWKRSLTACMEKRRHQIGFNYHQRGHVLLRQAPHQQAVSTGPVFTSYHYGAAAEEKSKDDRAFYELMRRVDLTRKYFESLYKQTKLYLAEQQSLIKQSSAFALKVKGDVGLQAPWYRALLATSNMVAVHSHEMLRWKSVTELLIDSITFVLKGPVTKAEQKKASYAKQCSELAHAKRSLDSSIAKNPKSTKVKSGQEALITAAKEFKKSKDEAIKGVKDMDAAIQKGFLDKLRLFVQVQADYHKDCYYDIRQCWTHLHKGRVIAPVRPLPFASRSTTDESKS</sequence>
<feature type="compositionally biased region" description="Pro residues" evidence="1">
    <location>
        <begin position="107"/>
        <end position="127"/>
    </location>
</feature>
<gene>
    <name evidence="4" type="ORF">LGLO00237_LOCUS8898</name>
</gene>
<organism evidence="4">
    <name type="scientific">Lotharella globosa</name>
    <dbReference type="NCBI Taxonomy" id="91324"/>
    <lineage>
        <taxon>Eukaryota</taxon>
        <taxon>Sar</taxon>
        <taxon>Rhizaria</taxon>
        <taxon>Cercozoa</taxon>
        <taxon>Chlorarachniophyceae</taxon>
        <taxon>Lotharella</taxon>
    </lineage>
</organism>
<dbReference type="InterPro" id="IPR011993">
    <property type="entry name" value="PH-like_dom_sf"/>
</dbReference>
<dbReference type="Gene3D" id="1.10.8.10">
    <property type="entry name" value="DNA helicase RuvA subunit, C-terminal domain"/>
    <property type="match status" value="1"/>
</dbReference>
<dbReference type="InterPro" id="IPR000219">
    <property type="entry name" value="DH_dom"/>
</dbReference>